<feature type="compositionally biased region" description="Polar residues" evidence="1">
    <location>
        <begin position="130"/>
        <end position="150"/>
    </location>
</feature>
<feature type="region of interest" description="Disordered" evidence="1">
    <location>
        <begin position="61"/>
        <end position="84"/>
    </location>
</feature>
<keyword evidence="3" id="KW-1185">Reference proteome</keyword>
<evidence type="ECO:0000256" key="1">
    <source>
        <dbReference type="SAM" id="MobiDB-lite"/>
    </source>
</evidence>
<dbReference type="InterPro" id="IPR051728">
    <property type="entry name" value="RING-FYVE_E3_ubiquitin-ligase"/>
</dbReference>
<dbReference type="EMBL" id="JAAAID010000069">
    <property type="protein sequence ID" value="KAG0023160.1"/>
    <property type="molecule type" value="Genomic_DNA"/>
</dbReference>
<name>A0A9P6N2U5_9FUNG</name>
<reference evidence="2" key="1">
    <citation type="journal article" date="2020" name="Fungal Divers.">
        <title>Resolving the Mortierellaceae phylogeny through synthesis of multi-gene phylogenetics and phylogenomics.</title>
        <authorList>
            <person name="Vandepol N."/>
            <person name="Liber J."/>
            <person name="Desiro A."/>
            <person name="Na H."/>
            <person name="Kennedy M."/>
            <person name="Barry K."/>
            <person name="Grigoriev I.V."/>
            <person name="Miller A.N."/>
            <person name="O'Donnell K."/>
            <person name="Stajich J.E."/>
            <person name="Bonito G."/>
        </authorList>
    </citation>
    <scope>NUCLEOTIDE SEQUENCE</scope>
    <source>
        <strain evidence="2">NRRL 2769</strain>
    </source>
</reference>
<dbReference type="PANTHER" id="PTHR14879">
    <property type="entry name" value="CASPASE REGULATOR, RING FINGER DOMAIN-CONTAINING"/>
    <property type="match status" value="1"/>
</dbReference>
<feature type="compositionally biased region" description="Polar residues" evidence="1">
    <location>
        <begin position="158"/>
        <end position="174"/>
    </location>
</feature>
<feature type="region of interest" description="Disordered" evidence="1">
    <location>
        <begin position="100"/>
        <end position="215"/>
    </location>
</feature>
<dbReference type="GO" id="GO:0061630">
    <property type="term" value="F:ubiquitin protein ligase activity"/>
    <property type="evidence" value="ECO:0007669"/>
    <property type="project" value="TreeGrafter"/>
</dbReference>
<dbReference type="GO" id="GO:0043161">
    <property type="term" value="P:proteasome-mediated ubiquitin-dependent protein catabolic process"/>
    <property type="evidence" value="ECO:0007669"/>
    <property type="project" value="TreeGrafter"/>
</dbReference>
<dbReference type="GO" id="GO:0005737">
    <property type="term" value="C:cytoplasm"/>
    <property type="evidence" value="ECO:0007669"/>
    <property type="project" value="TreeGrafter"/>
</dbReference>
<feature type="region of interest" description="Disordered" evidence="1">
    <location>
        <begin position="270"/>
        <end position="299"/>
    </location>
</feature>
<dbReference type="Proteomes" id="UP000703661">
    <property type="component" value="Unassembled WGS sequence"/>
</dbReference>
<dbReference type="GO" id="GO:0070936">
    <property type="term" value="P:protein K48-linked ubiquitination"/>
    <property type="evidence" value="ECO:0007669"/>
    <property type="project" value="TreeGrafter"/>
</dbReference>
<gene>
    <name evidence="2" type="ORF">BGZ80_010220</name>
</gene>
<feature type="compositionally biased region" description="Basic and acidic residues" evidence="1">
    <location>
        <begin position="270"/>
        <end position="283"/>
    </location>
</feature>
<dbReference type="PANTHER" id="PTHR14879:SF15">
    <property type="entry name" value="E3 UBIQUITIN-PROTEIN LIGASE RIFIFYLIN-LIKE PROTEIN"/>
    <property type="match status" value="1"/>
</dbReference>
<organism evidence="2 3">
    <name type="scientific">Entomortierella chlamydospora</name>
    <dbReference type="NCBI Taxonomy" id="101097"/>
    <lineage>
        <taxon>Eukaryota</taxon>
        <taxon>Fungi</taxon>
        <taxon>Fungi incertae sedis</taxon>
        <taxon>Mucoromycota</taxon>
        <taxon>Mortierellomycotina</taxon>
        <taxon>Mortierellomycetes</taxon>
        <taxon>Mortierellales</taxon>
        <taxon>Mortierellaceae</taxon>
        <taxon>Entomortierella</taxon>
    </lineage>
</organism>
<dbReference type="AlphaFoldDB" id="A0A9P6N2U5"/>
<feature type="compositionally biased region" description="Low complexity" evidence="1">
    <location>
        <begin position="61"/>
        <end position="77"/>
    </location>
</feature>
<protein>
    <submittedName>
        <fullName evidence="2">Uncharacterized protein</fullName>
    </submittedName>
</protein>
<feature type="compositionally biased region" description="Low complexity" evidence="1">
    <location>
        <begin position="109"/>
        <end position="129"/>
    </location>
</feature>
<evidence type="ECO:0000313" key="3">
    <source>
        <dbReference type="Proteomes" id="UP000703661"/>
    </source>
</evidence>
<accession>A0A9P6N2U5</accession>
<proteinExistence type="predicted"/>
<evidence type="ECO:0000313" key="2">
    <source>
        <dbReference type="EMBL" id="KAG0023160.1"/>
    </source>
</evidence>
<feature type="compositionally biased region" description="Low complexity" evidence="1">
    <location>
        <begin position="198"/>
        <end position="210"/>
    </location>
</feature>
<dbReference type="GO" id="GO:1902042">
    <property type="term" value="P:negative regulation of extrinsic apoptotic signaling pathway via death domain receptors"/>
    <property type="evidence" value="ECO:0007669"/>
    <property type="project" value="TreeGrafter"/>
</dbReference>
<sequence length="350" mass="38231">MINAVSGLDQPNMAPDAPLVTLDLIRAIQSFKPIPEASEVYFRQHLPAPPERPSSFFEELTGLRGSESTSGSSRSSTPNGLGDGWSWDIDRFFSKLFGSEDRDSTTQTRPNRSQPQSQSQPRQAQARPSTGTTYNSASSAPGSSYRTPTGNPIPTPYNPSSYYAQTRPANLNPSPSNPRPQARAAPIPRPVPATNATASRPQPQASQPPRNTQQPSLTLEQLMTSKTDPSTLSIKTIKAMLDHSCVTYVGIVEKGDLVARLQKLIDNTRAEQEKLQEQEEASKSKNPTESTKETPGGGGNEDDNLCKICCDAALNCVMLNCNHMSTCMDWYVILDHLNIVYLYAITKIGF</sequence>
<comment type="caution">
    <text evidence="2">The sequence shown here is derived from an EMBL/GenBank/DDBJ whole genome shotgun (WGS) entry which is preliminary data.</text>
</comment>
<dbReference type="GO" id="GO:0005886">
    <property type="term" value="C:plasma membrane"/>
    <property type="evidence" value="ECO:0007669"/>
    <property type="project" value="TreeGrafter"/>
</dbReference>